<name>A0A1C2DGF8_9HYPH</name>
<dbReference type="OrthoDB" id="9811006at2"/>
<feature type="domain" description="Lipid/polyisoprenoid-binding YceI-like" evidence="2">
    <location>
        <begin position="33"/>
        <end position="191"/>
    </location>
</feature>
<dbReference type="Pfam" id="PF04264">
    <property type="entry name" value="YceI"/>
    <property type="match status" value="1"/>
</dbReference>
<dbReference type="InterPro" id="IPR007372">
    <property type="entry name" value="Lipid/polyisoprenoid-bd_YceI"/>
</dbReference>
<proteinExistence type="predicted"/>
<dbReference type="AlphaFoldDB" id="A0A1C2DGF8"/>
<evidence type="ECO:0000313" key="3">
    <source>
        <dbReference type="EMBL" id="OCX13726.1"/>
    </source>
</evidence>
<dbReference type="PANTHER" id="PTHR34406">
    <property type="entry name" value="PROTEIN YCEI"/>
    <property type="match status" value="1"/>
</dbReference>
<evidence type="ECO:0000259" key="2">
    <source>
        <dbReference type="SMART" id="SM00867"/>
    </source>
</evidence>
<evidence type="ECO:0000256" key="1">
    <source>
        <dbReference type="SAM" id="SignalP"/>
    </source>
</evidence>
<organism evidence="3 4">
    <name type="scientific">Mesorhizobium hungaricum</name>
    <dbReference type="NCBI Taxonomy" id="1566387"/>
    <lineage>
        <taxon>Bacteria</taxon>
        <taxon>Pseudomonadati</taxon>
        <taxon>Pseudomonadota</taxon>
        <taxon>Alphaproteobacteria</taxon>
        <taxon>Hyphomicrobiales</taxon>
        <taxon>Phyllobacteriaceae</taxon>
        <taxon>Mesorhizobium</taxon>
    </lineage>
</organism>
<keyword evidence="4" id="KW-1185">Reference proteome</keyword>
<accession>A0A1C2DGF8</accession>
<dbReference type="STRING" id="1566387.QV13_24845"/>
<dbReference type="InterPro" id="IPR036761">
    <property type="entry name" value="TTHA0802/YceI-like_sf"/>
</dbReference>
<dbReference type="SUPFAM" id="SSF101874">
    <property type="entry name" value="YceI-like"/>
    <property type="match status" value="1"/>
</dbReference>
<comment type="caution">
    <text evidence="3">The sequence shown here is derived from an EMBL/GenBank/DDBJ whole genome shotgun (WGS) entry which is preliminary data.</text>
</comment>
<feature type="signal peptide" evidence="1">
    <location>
        <begin position="1"/>
        <end position="23"/>
    </location>
</feature>
<dbReference type="SMART" id="SM00867">
    <property type="entry name" value="YceI"/>
    <property type="match status" value="1"/>
</dbReference>
<dbReference type="EMBL" id="MDEO01000036">
    <property type="protein sequence ID" value="OCX13726.1"/>
    <property type="molecule type" value="Genomic_DNA"/>
</dbReference>
<dbReference type="PANTHER" id="PTHR34406:SF1">
    <property type="entry name" value="PROTEIN YCEI"/>
    <property type="match status" value="1"/>
</dbReference>
<dbReference type="Gene3D" id="2.40.128.110">
    <property type="entry name" value="Lipid/polyisoprenoid-binding, YceI-like"/>
    <property type="match status" value="1"/>
</dbReference>
<keyword evidence="1" id="KW-0732">Signal</keyword>
<sequence>MRTRSLAIAAIATAAVAISAAHAAISLGEAAGRYTISQAGSNIRFSIGKAGGGSLAGAFAHFSGNIRIDRGDAGHSEVDITIFPASVTTGEQRIDAFLRSDAVFDAANSPEIRFRSDSVRRTGDTSALITGSLTARGRTMPEKFVAELKSSGAGGIQFHVTGKVLRSRYGMDVGTPLYSNVVDFDMMLAGRRG</sequence>
<gene>
    <name evidence="3" type="ORF">QV13_24845</name>
</gene>
<protein>
    <submittedName>
        <fullName evidence="3">Polyprenyl-pyrophosphate binding protein</fullName>
    </submittedName>
</protein>
<reference evidence="3 4" key="1">
    <citation type="submission" date="2016-08" db="EMBL/GenBank/DDBJ databases">
        <title>Whole genome sequence of Mesorhizobium sp. strain UASWS1009 isolated from industrial sewage.</title>
        <authorList>
            <person name="Crovadore J."/>
            <person name="Calmin G."/>
            <person name="Chablais R."/>
            <person name="Cochard B."/>
            <person name="Lefort F."/>
        </authorList>
    </citation>
    <scope>NUCLEOTIDE SEQUENCE [LARGE SCALE GENOMIC DNA]</scope>
    <source>
        <strain evidence="3 4">UASWS1009</strain>
    </source>
</reference>
<dbReference type="Proteomes" id="UP000094412">
    <property type="component" value="Unassembled WGS sequence"/>
</dbReference>
<feature type="chain" id="PRO_5008659285" evidence="1">
    <location>
        <begin position="24"/>
        <end position="193"/>
    </location>
</feature>
<evidence type="ECO:0000313" key="4">
    <source>
        <dbReference type="Proteomes" id="UP000094412"/>
    </source>
</evidence>
<dbReference type="RefSeq" id="WP_024924228.1">
    <property type="nucleotide sequence ID" value="NZ_MDEO01000036.1"/>
</dbReference>